<evidence type="ECO:0000256" key="2">
    <source>
        <dbReference type="ARBA" id="ARBA00008098"/>
    </source>
</evidence>
<dbReference type="SUPFAM" id="SSF47565">
    <property type="entry name" value="Insect pheromone/odorant-binding proteins"/>
    <property type="match status" value="1"/>
</dbReference>
<dbReference type="PANTHER" id="PTHR21066">
    <property type="entry name" value="ODORANT-BINDING PROTEIN 59A-RELATED"/>
    <property type="match status" value="1"/>
</dbReference>
<sequence length="290" mass="31229">MLKFAVIFCLIVAVAVQAEPKNNERSRNGNRGPPDGGPKGGFGDKQKMEAMAKAFDAEPRACNPMFLINAKDCANVPVVFSKEVFGKCGGHGKNGSKKDRRRKTRDAGSEDGPGSSEEGKDRGKGHGPLCMAECALNITNHLDAEGNINFEAIKASYAQQTANSPEWAKIAEDAITACMANVTSQPPIYASSSASNTQECSDKPIRFITCIQRQFVLNAPPGEQVTTTPSSQPKLGPPLPTCEERKSKLQNCDPNFIIQMPKGKNGKLQKGPKGRRNGDKLKGKKGRKLN</sequence>
<dbReference type="OrthoDB" id="6622484at2759"/>
<dbReference type="Gene3D" id="1.10.238.270">
    <property type="match status" value="1"/>
</dbReference>
<evidence type="ECO:0000256" key="1">
    <source>
        <dbReference type="ARBA" id="ARBA00004613"/>
    </source>
</evidence>
<evidence type="ECO:0000256" key="5">
    <source>
        <dbReference type="SAM" id="SignalP"/>
    </source>
</evidence>
<feature type="region of interest" description="Disordered" evidence="4">
    <location>
        <begin position="90"/>
        <end position="125"/>
    </location>
</feature>
<evidence type="ECO:0000313" key="8">
    <source>
        <dbReference type="Proteomes" id="UP000494165"/>
    </source>
</evidence>
<dbReference type="PANTHER" id="PTHR21066:SF9">
    <property type="entry name" value="ODORANT-BINDING PROTEIN 59A"/>
    <property type="match status" value="1"/>
</dbReference>
<accession>A0A8S1CIK2</accession>
<gene>
    <name evidence="7" type="ORF">CLODIP_2_CD07338</name>
</gene>
<comment type="similarity">
    <text evidence="2">Belongs to the PBP/GOBP family.</text>
</comment>
<evidence type="ECO:0000256" key="3">
    <source>
        <dbReference type="ARBA" id="ARBA00022525"/>
    </source>
</evidence>
<comment type="caution">
    <text evidence="7">The sequence shown here is derived from an EMBL/GenBank/DDBJ whole genome shotgun (WGS) entry which is preliminary data.</text>
</comment>
<dbReference type="GO" id="GO:0005576">
    <property type="term" value="C:extracellular region"/>
    <property type="evidence" value="ECO:0007669"/>
    <property type="project" value="UniProtKB-SubCell"/>
</dbReference>
<feature type="compositionally biased region" description="Basic residues" evidence="4">
    <location>
        <begin position="94"/>
        <end position="104"/>
    </location>
</feature>
<feature type="region of interest" description="Disordered" evidence="4">
    <location>
        <begin position="221"/>
        <end position="290"/>
    </location>
</feature>
<name>A0A8S1CIK2_9INSE</name>
<feature type="chain" id="PRO_5035788278" description="OBP47-like domain-containing protein" evidence="5">
    <location>
        <begin position="19"/>
        <end position="290"/>
    </location>
</feature>
<reference evidence="7 8" key="1">
    <citation type="submission" date="2020-04" db="EMBL/GenBank/DDBJ databases">
        <authorList>
            <person name="Alioto T."/>
            <person name="Alioto T."/>
            <person name="Gomez Garrido J."/>
        </authorList>
    </citation>
    <scope>NUCLEOTIDE SEQUENCE [LARGE SCALE GENOMIC DNA]</scope>
</reference>
<feature type="compositionally biased region" description="Basic residues" evidence="4">
    <location>
        <begin position="264"/>
        <end position="275"/>
    </location>
</feature>
<feature type="region of interest" description="Disordered" evidence="4">
    <location>
        <begin position="21"/>
        <end position="45"/>
    </location>
</feature>
<dbReference type="InterPro" id="IPR054577">
    <property type="entry name" value="OBP47-like_dom"/>
</dbReference>
<feature type="compositionally biased region" description="Polar residues" evidence="4">
    <location>
        <begin position="224"/>
        <end position="233"/>
    </location>
</feature>
<dbReference type="InterPro" id="IPR036728">
    <property type="entry name" value="PBP_GOBP_sf"/>
</dbReference>
<keyword evidence="3" id="KW-0964">Secreted</keyword>
<dbReference type="AlphaFoldDB" id="A0A8S1CIK2"/>
<evidence type="ECO:0000313" key="7">
    <source>
        <dbReference type="EMBL" id="CAB3369179.1"/>
    </source>
</evidence>
<dbReference type="InterPro" id="IPR052295">
    <property type="entry name" value="Odorant-binding_protein"/>
</dbReference>
<proteinExistence type="inferred from homology"/>
<dbReference type="EMBL" id="CADEPI010000043">
    <property type="protein sequence ID" value="CAB3369179.1"/>
    <property type="molecule type" value="Genomic_DNA"/>
</dbReference>
<keyword evidence="8" id="KW-1185">Reference proteome</keyword>
<dbReference type="GO" id="GO:0005549">
    <property type="term" value="F:odorant binding"/>
    <property type="evidence" value="ECO:0007669"/>
    <property type="project" value="InterPro"/>
</dbReference>
<dbReference type="Pfam" id="PF22651">
    <property type="entry name" value="OBP47_like"/>
    <property type="match status" value="1"/>
</dbReference>
<dbReference type="Proteomes" id="UP000494165">
    <property type="component" value="Unassembled WGS sequence"/>
</dbReference>
<keyword evidence="5" id="KW-0732">Signal</keyword>
<comment type="subcellular location">
    <subcellularLocation>
        <location evidence="1">Secreted</location>
    </subcellularLocation>
</comment>
<protein>
    <recommendedName>
        <fullName evidence="6">OBP47-like domain-containing protein</fullName>
    </recommendedName>
</protein>
<evidence type="ECO:0000256" key="4">
    <source>
        <dbReference type="SAM" id="MobiDB-lite"/>
    </source>
</evidence>
<organism evidence="7 8">
    <name type="scientific">Cloeon dipterum</name>
    <dbReference type="NCBI Taxonomy" id="197152"/>
    <lineage>
        <taxon>Eukaryota</taxon>
        <taxon>Metazoa</taxon>
        <taxon>Ecdysozoa</taxon>
        <taxon>Arthropoda</taxon>
        <taxon>Hexapoda</taxon>
        <taxon>Insecta</taxon>
        <taxon>Pterygota</taxon>
        <taxon>Palaeoptera</taxon>
        <taxon>Ephemeroptera</taxon>
        <taxon>Pisciforma</taxon>
        <taxon>Baetidae</taxon>
        <taxon>Cloeon</taxon>
    </lineage>
</organism>
<feature type="domain" description="OBP47-like" evidence="6">
    <location>
        <begin position="129"/>
        <end position="184"/>
    </location>
</feature>
<feature type="signal peptide" evidence="5">
    <location>
        <begin position="1"/>
        <end position="18"/>
    </location>
</feature>
<evidence type="ECO:0000259" key="6">
    <source>
        <dbReference type="Pfam" id="PF22651"/>
    </source>
</evidence>